<dbReference type="PROSITE" id="PS51257">
    <property type="entry name" value="PROKAR_LIPOPROTEIN"/>
    <property type="match status" value="1"/>
</dbReference>
<protein>
    <submittedName>
        <fullName evidence="2">Uncharacterized protein</fullName>
    </submittedName>
</protein>
<accession>A0A1I1FQG1</accession>
<sequence>MKRLIFSLLFVVLVLTGCNLSQEGFSEIENLPNKVQETVDPEIRLQAITDEGKGYYIVFHSSGEVETEVEVQEETMLINLTESNLQEDNIKQHTYYLATTPKFKMMEVFVNGVSTPFDNITLQ</sequence>
<keyword evidence="3" id="KW-1185">Reference proteome</keyword>
<dbReference type="AlphaFoldDB" id="A0A1I1FQG1"/>
<gene>
    <name evidence="2" type="ORF">SAMN04488102_102204</name>
</gene>
<evidence type="ECO:0000256" key="1">
    <source>
        <dbReference type="SAM" id="SignalP"/>
    </source>
</evidence>
<dbReference type="EMBL" id="FOLT01000002">
    <property type="protein sequence ID" value="SFC01575.1"/>
    <property type="molecule type" value="Genomic_DNA"/>
</dbReference>
<dbReference type="Proteomes" id="UP000199612">
    <property type="component" value="Unassembled WGS sequence"/>
</dbReference>
<dbReference type="OrthoDB" id="2452916at2"/>
<proteinExistence type="predicted"/>
<keyword evidence="1" id="KW-0732">Signal</keyword>
<dbReference type="RefSeq" id="WP_091528545.1">
    <property type="nucleotide sequence ID" value="NZ_FOLT01000002.1"/>
</dbReference>
<name>A0A1I1FQG1_9LACT</name>
<organism evidence="2 3">
    <name type="scientific">Alkalibacterium subtropicum</name>
    <dbReference type="NCBI Taxonomy" id="753702"/>
    <lineage>
        <taxon>Bacteria</taxon>
        <taxon>Bacillati</taxon>
        <taxon>Bacillota</taxon>
        <taxon>Bacilli</taxon>
        <taxon>Lactobacillales</taxon>
        <taxon>Carnobacteriaceae</taxon>
        <taxon>Alkalibacterium</taxon>
    </lineage>
</organism>
<reference evidence="3" key="1">
    <citation type="submission" date="2016-10" db="EMBL/GenBank/DDBJ databases">
        <authorList>
            <person name="Varghese N."/>
            <person name="Submissions S."/>
        </authorList>
    </citation>
    <scope>NUCLEOTIDE SEQUENCE [LARGE SCALE GENOMIC DNA]</scope>
    <source>
        <strain evidence="3">DSM 23664</strain>
    </source>
</reference>
<evidence type="ECO:0000313" key="3">
    <source>
        <dbReference type="Proteomes" id="UP000199612"/>
    </source>
</evidence>
<evidence type="ECO:0000313" key="2">
    <source>
        <dbReference type="EMBL" id="SFC01575.1"/>
    </source>
</evidence>
<feature type="chain" id="PRO_5039560288" evidence="1">
    <location>
        <begin position="22"/>
        <end position="123"/>
    </location>
</feature>
<feature type="signal peptide" evidence="1">
    <location>
        <begin position="1"/>
        <end position="21"/>
    </location>
</feature>